<feature type="signal peptide" evidence="6">
    <location>
        <begin position="1"/>
        <end position="26"/>
    </location>
</feature>
<evidence type="ECO:0000313" key="8">
    <source>
        <dbReference type="EMBL" id="MSD15520.1"/>
    </source>
</evidence>
<evidence type="ECO:0000256" key="3">
    <source>
        <dbReference type="ARBA" id="ARBA00022801"/>
    </source>
</evidence>
<dbReference type="GO" id="GO:0008234">
    <property type="term" value="F:cysteine-type peptidase activity"/>
    <property type="evidence" value="ECO:0007669"/>
    <property type="project" value="UniProtKB-KW"/>
</dbReference>
<dbReference type="SUPFAM" id="SSF47090">
    <property type="entry name" value="PGBD-like"/>
    <property type="match status" value="1"/>
</dbReference>
<proteinExistence type="inferred from homology"/>
<dbReference type="AlphaFoldDB" id="A0A844E1H0"/>
<dbReference type="PROSITE" id="PS51935">
    <property type="entry name" value="NLPC_P60"/>
    <property type="match status" value="1"/>
</dbReference>
<comment type="similarity">
    <text evidence="1">Belongs to the peptidase C40 family.</text>
</comment>
<dbReference type="PANTHER" id="PTHR47053">
    <property type="entry name" value="MUREIN DD-ENDOPEPTIDASE MEPH-RELATED"/>
    <property type="match status" value="1"/>
</dbReference>
<sequence>MKKQQLAALCLAAGLALTGITSPVSAAQTGTGISMSANSTDTTIFPEQAVQTTQIRSEDPTDTTNPTNPSEPTDPTDPTNPSEPTDPTVPTNPSEPTDPTDSTDPSEPTDPTVPTEPSNPEKPDTTVKNGVCYDKDTDTWNIYKDGELAEPCNGLYDTEEGWLYIVDGKFQKDYTGLAQNGAGWWRIVNGKVDFSCNGLVDSEYGWWYLRGGRIDFEYTGLAGNEYGWWYIENGGLYFNATGLAQNEYGWWYVRDSKVDFGFTGLANNEVGWWYVHNGQIDFSYNGLMCYFDTWWKITGGKVDFDYTGIAPNEYGWWRVKNGQIDFSFNSIASNEHGWFYLNGGKVDFGFTGVAENENGWWYIQNGFLDFSITGNYVDGIRIYNVSNGRVIGCNFYLPQTSIILPDGGYNLSTANIGLKVIKVNQAVCGNSSERYTSSTASAVKTFQRTHGLGVTGIVDITTWKAMGYSEYDWYNLGTYRTPIKVFNGATREYRINAMLQTAAEYASAGTKYKVGCSGTPGTYVDCSGLIYQCLYAAGINPASNIVDHALAIYEYTSANLAADNRLGIEVASYDLQPGDLVFYAKNGKSSVCHIAIYAGNGCIYDSWPGIGVSYRSLNISGYHTVKIRRAF</sequence>
<dbReference type="SUPFAM" id="SSF54001">
    <property type="entry name" value="Cysteine proteinases"/>
    <property type="match status" value="1"/>
</dbReference>
<feature type="domain" description="NlpC/P60" evidence="7">
    <location>
        <begin position="492"/>
        <end position="631"/>
    </location>
</feature>
<comment type="caution">
    <text evidence="8">The sequence shown here is derived from an EMBL/GenBank/DDBJ whole genome shotgun (WGS) entry which is preliminary data.</text>
</comment>
<dbReference type="PANTHER" id="PTHR47053:SF1">
    <property type="entry name" value="MUREIN DD-ENDOPEPTIDASE MEPH-RELATED"/>
    <property type="match status" value="1"/>
</dbReference>
<feature type="chain" id="PRO_5032946189" description="NlpC/P60 domain-containing protein" evidence="6">
    <location>
        <begin position="27"/>
        <end position="631"/>
    </location>
</feature>
<dbReference type="InterPro" id="IPR002477">
    <property type="entry name" value="Peptidoglycan-bd-like"/>
</dbReference>
<dbReference type="GO" id="GO:0006508">
    <property type="term" value="P:proteolysis"/>
    <property type="evidence" value="ECO:0007669"/>
    <property type="project" value="UniProtKB-KW"/>
</dbReference>
<name>A0A844E1H0_EUBRA</name>
<evidence type="ECO:0000256" key="4">
    <source>
        <dbReference type="ARBA" id="ARBA00022807"/>
    </source>
</evidence>
<dbReference type="Pfam" id="PF01471">
    <property type="entry name" value="PG_binding_1"/>
    <property type="match status" value="1"/>
</dbReference>
<feature type="compositionally biased region" description="Low complexity" evidence="5">
    <location>
        <begin position="62"/>
        <end position="88"/>
    </location>
</feature>
<gene>
    <name evidence="8" type="ORF">GKE72_05440</name>
</gene>
<evidence type="ECO:0000259" key="7">
    <source>
        <dbReference type="PROSITE" id="PS51935"/>
    </source>
</evidence>
<feature type="compositionally biased region" description="Polar residues" evidence="5">
    <location>
        <begin position="89"/>
        <end position="106"/>
    </location>
</feature>
<feature type="region of interest" description="Disordered" evidence="5">
    <location>
        <begin position="49"/>
        <end position="131"/>
    </location>
</feature>
<evidence type="ECO:0000256" key="1">
    <source>
        <dbReference type="ARBA" id="ARBA00007074"/>
    </source>
</evidence>
<organism evidence="8 9">
    <name type="scientific">Eubacterium ramulus</name>
    <dbReference type="NCBI Taxonomy" id="39490"/>
    <lineage>
        <taxon>Bacteria</taxon>
        <taxon>Bacillati</taxon>
        <taxon>Bacillota</taxon>
        <taxon>Clostridia</taxon>
        <taxon>Eubacteriales</taxon>
        <taxon>Eubacteriaceae</taxon>
        <taxon>Eubacterium</taxon>
    </lineage>
</organism>
<accession>A0A844E1H0</accession>
<dbReference type="InterPro" id="IPR051202">
    <property type="entry name" value="Peptidase_C40"/>
</dbReference>
<dbReference type="RefSeq" id="WP_154314407.1">
    <property type="nucleotide sequence ID" value="NZ_WKRA01000006.1"/>
</dbReference>
<dbReference type="Gene3D" id="3.90.1720.10">
    <property type="entry name" value="endopeptidase domain like (from Nostoc punctiforme)"/>
    <property type="match status" value="1"/>
</dbReference>
<evidence type="ECO:0000256" key="2">
    <source>
        <dbReference type="ARBA" id="ARBA00022670"/>
    </source>
</evidence>
<dbReference type="InterPro" id="IPR038765">
    <property type="entry name" value="Papain-like_cys_pep_sf"/>
</dbReference>
<dbReference type="EMBL" id="WKRA01000006">
    <property type="protein sequence ID" value="MSD15520.1"/>
    <property type="molecule type" value="Genomic_DNA"/>
</dbReference>
<dbReference type="InterPro" id="IPR048713">
    <property type="entry name" value="Choline_bind_rpt"/>
</dbReference>
<dbReference type="InterPro" id="IPR000064">
    <property type="entry name" value="NLP_P60_dom"/>
</dbReference>
<keyword evidence="6" id="KW-0732">Signal</keyword>
<evidence type="ECO:0000256" key="6">
    <source>
        <dbReference type="SAM" id="SignalP"/>
    </source>
</evidence>
<dbReference type="InterPro" id="IPR036365">
    <property type="entry name" value="PGBD-like_sf"/>
</dbReference>
<dbReference type="Pfam" id="PF21540">
    <property type="entry name" value="Choline_bind_4"/>
    <property type="match status" value="8"/>
</dbReference>
<reference evidence="8 9" key="1">
    <citation type="journal article" date="2019" name="Nat. Med.">
        <title>A library of human gut bacterial isolates paired with longitudinal multiomics data enables mechanistic microbiome research.</title>
        <authorList>
            <person name="Poyet M."/>
            <person name="Groussin M."/>
            <person name="Gibbons S.M."/>
            <person name="Avila-Pacheco J."/>
            <person name="Jiang X."/>
            <person name="Kearney S.M."/>
            <person name="Perrotta A.R."/>
            <person name="Berdy B."/>
            <person name="Zhao S."/>
            <person name="Lieberman T.D."/>
            <person name="Swanson P.K."/>
            <person name="Smith M."/>
            <person name="Roesemann S."/>
            <person name="Alexander J.E."/>
            <person name="Rich S.A."/>
            <person name="Livny J."/>
            <person name="Vlamakis H."/>
            <person name="Clish C."/>
            <person name="Bullock K."/>
            <person name="Deik A."/>
            <person name="Scott J."/>
            <person name="Pierce K.A."/>
            <person name="Xavier R.J."/>
            <person name="Alm E.J."/>
        </authorList>
    </citation>
    <scope>NUCLEOTIDE SEQUENCE [LARGE SCALE GENOMIC DNA]</scope>
    <source>
        <strain evidence="8 9">BIOML-A3</strain>
    </source>
</reference>
<dbReference type="InterPro" id="IPR036366">
    <property type="entry name" value="PGBDSf"/>
</dbReference>
<keyword evidence="2" id="KW-0645">Protease</keyword>
<evidence type="ECO:0000313" key="9">
    <source>
        <dbReference type="Proteomes" id="UP000431304"/>
    </source>
</evidence>
<evidence type="ECO:0000256" key="5">
    <source>
        <dbReference type="SAM" id="MobiDB-lite"/>
    </source>
</evidence>
<protein>
    <recommendedName>
        <fullName evidence="7">NlpC/P60 domain-containing protein</fullName>
    </recommendedName>
</protein>
<keyword evidence="3" id="KW-0378">Hydrolase</keyword>
<dbReference type="Pfam" id="PF00877">
    <property type="entry name" value="NLPC_P60"/>
    <property type="match status" value="1"/>
</dbReference>
<keyword evidence="4" id="KW-0788">Thiol protease</keyword>
<dbReference type="Proteomes" id="UP000431304">
    <property type="component" value="Unassembled WGS sequence"/>
</dbReference>
<dbReference type="Gene3D" id="1.10.101.10">
    <property type="entry name" value="PGBD-like superfamily/PGBD"/>
    <property type="match status" value="1"/>
</dbReference>